<gene>
    <name evidence="7" type="ORF">LUZ63_004138</name>
</gene>
<keyword evidence="8" id="KW-1185">Reference proteome</keyword>
<organism evidence="7 8">
    <name type="scientific">Rhynchospora breviuscula</name>
    <dbReference type="NCBI Taxonomy" id="2022672"/>
    <lineage>
        <taxon>Eukaryota</taxon>
        <taxon>Viridiplantae</taxon>
        <taxon>Streptophyta</taxon>
        <taxon>Embryophyta</taxon>
        <taxon>Tracheophyta</taxon>
        <taxon>Spermatophyta</taxon>
        <taxon>Magnoliopsida</taxon>
        <taxon>Liliopsida</taxon>
        <taxon>Poales</taxon>
        <taxon>Cyperaceae</taxon>
        <taxon>Cyperoideae</taxon>
        <taxon>Rhynchosporeae</taxon>
        <taxon>Rhynchospora</taxon>
    </lineage>
</organism>
<evidence type="ECO:0000256" key="1">
    <source>
        <dbReference type="ARBA" id="ARBA00007447"/>
    </source>
</evidence>
<dbReference type="SUPFAM" id="SSF50630">
    <property type="entry name" value="Acid proteases"/>
    <property type="match status" value="1"/>
</dbReference>
<dbReference type="InterPro" id="IPR033121">
    <property type="entry name" value="PEPTIDASE_A1"/>
</dbReference>
<dbReference type="EMBL" id="JAMQYH010000001">
    <property type="protein sequence ID" value="KAJ1704359.1"/>
    <property type="molecule type" value="Genomic_DNA"/>
</dbReference>
<reference evidence="7" key="1">
    <citation type="journal article" date="2022" name="Cell">
        <title>Repeat-based holocentromeres influence genome architecture and karyotype evolution.</title>
        <authorList>
            <person name="Hofstatter P.G."/>
            <person name="Thangavel G."/>
            <person name="Lux T."/>
            <person name="Neumann P."/>
            <person name="Vondrak T."/>
            <person name="Novak P."/>
            <person name="Zhang M."/>
            <person name="Costa L."/>
            <person name="Castellani M."/>
            <person name="Scott A."/>
            <person name="Toegelov H."/>
            <person name="Fuchs J."/>
            <person name="Mata-Sucre Y."/>
            <person name="Dias Y."/>
            <person name="Vanzela A.L.L."/>
            <person name="Huettel B."/>
            <person name="Almeida C.C.S."/>
            <person name="Simkova H."/>
            <person name="Souza G."/>
            <person name="Pedrosa-Harand A."/>
            <person name="Macas J."/>
            <person name="Mayer K.F.X."/>
            <person name="Houben A."/>
            <person name="Marques A."/>
        </authorList>
    </citation>
    <scope>NUCLEOTIDE SEQUENCE</scope>
    <source>
        <strain evidence="7">RhyBre1mFocal</strain>
    </source>
</reference>
<dbReference type="InterPro" id="IPR032799">
    <property type="entry name" value="TAXi_C"/>
</dbReference>
<dbReference type="Pfam" id="PF14541">
    <property type="entry name" value="TAXi_C"/>
    <property type="match status" value="1"/>
</dbReference>
<keyword evidence="5" id="KW-0325">Glycoprotein</keyword>
<dbReference type="PROSITE" id="PS51767">
    <property type="entry name" value="PEPTIDASE_A1"/>
    <property type="match status" value="1"/>
</dbReference>
<comment type="similarity">
    <text evidence="1">Belongs to the peptidase A1 family.</text>
</comment>
<dbReference type="PANTHER" id="PTHR47967:SF23">
    <property type="entry name" value="OS04G0448300 PROTEIN"/>
    <property type="match status" value="1"/>
</dbReference>
<dbReference type="GO" id="GO:0005576">
    <property type="term" value="C:extracellular region"/>
    <property type="evidence" value="ECO:0007669"/>
    <property type="project" value="TreeGrafter"/>
</dbReference>
<dbReference type="PANTHER" id="PTHR47967">
    <property type="entry name" value="OS07G0603500 PROTEIN-RELATED"/>
    <property type="match status" value="1"/>
</dbReference>
<dbReference type="Gene3D" id="2.40.70.10">
    <property type="entry name" value="Acid Proteases"/>
    <property type="match status" value="1"/>
</dbReference>
<dbReference type="InterPro" id="IPR021109">
    <property type="entry name" value="Peptidase_aspartic_dom_sf"/>
</dbReference>
<keyword evidence="4" id="KW-0378">Hydrolase</keyword>
<keyword evidence="2" id="KW-0645">Protease</keyword>
<dbReference type="GO" id="GO:0004190">
    <property type="term" value="F:aspartic-type endopeptidase activity"/>
    <property type="evidence" value="ECO:0007669"/>
    <property type="project" value="UniProtKB-KW"/>
</dbReference>
<comment type="caution">
    <text evidence="7">The sequence shown here is derived from an EMBL/GenBank/DDBJ whole genome shotgun (WGS) entry which is preliminary data.</text>
</comment>
<dbReference type="AlphaFoldDB" id="A0A9Q0D3V4"/>
<evidence type="ECO:0000256" key="4">
    <source>
        <dbReference type="ARBA" id="ARBA00022801"/>
    </source>
</evidence>
<keyword evidence="3" id="KW-0064">Aspartyl protease</keyword>
<evidence type="ECO:0000256" key="2">
    <source>
        <dbReference type="ARBA" id="ARBA00022670"/>
    </source>
</evidence>
<evidence type="ECO:0000313" key="8">
    <source>
        <dbReference type="Proteomes" id="UP001151287"/>
    </source>
</evidence>
<evidence type="ECO:0000259" key="6">
    <source>
        <dbReference type="PROSITE" id="PS51767"/>
    </source>
</evidence>
<dbReference type="GO" id="GO:0006508">
    <property type="term" value="P:proteolysis"/>
    <property type="evidence" value="ECO:0007669"/>
    <property type="project" value="UniProtKB-KW"/>
</dbReference>
<proteinExistence type="inferred from homology"/>
<feature type="domain" description="Peptidase A1" evidence="6">
    <location>
        <begin position="1"/>
        <end position="181"/>
    </location>
</feature>
<evidence type="ECO:0000313" key="7">
    <source>
        <dbReference type="EMBL" id="KAJ1704359.1"/>
    </source>
</evidence>
<dbReference type="InterPro" id="IPR051708">
    <property type="entry name" value="Plant_Aspart_Prot_A1"/>
</dbReference>
<dbReference type="FunFam" id="2.40.70.10:FF:000033">
    <property type="entry name" value="Aspartyl protease family protein"/>
    <property type="match status" value="1"/>
</dbReference>
<evidence type="ECO:0000256" key="5">
    <source>
        <dbReference type="ARBA" id="ARBA00023180"/>
    </source>
</evidence>
<dbReference type="Proteomes" id="UP001151287">
    <property type="component" value="Unassembled WGS sequence"/>
</dbReference>
<dbReference type="OrthoDB" id="2747330at2759"/>
<sequence length="188" mass="20490">MFLGSSAILDGPLVQSTPLLVFPEQSFYYVNLISISLGSELLPIPQYVFQFNPSNQSGGVIIDSGTPFTRLVPQAFDIVSQAVVKLVNLPIADDPSTGLKFCFSLPSGSKMPSMPDMIFHFDGADLKLTMDKYIMSLRNGSVFCLSILEPPGGTTISIIGTFQMQNIHVLYDLKNNLLSFSPADCDKL</sequence>
<protein>
    <recommendedName>
        <fullName evidence="6">Peptidase A1 domain-containing protein</fullName>
    </recommendedName>
</protein>
<evidence type="ECO:0000256" key="3">
    <source>
        <dbReference type="ARBA" id="ARBA00022750"/>
    </source>
</evidence>
<name>A0A9Q0D3V4_9POAL</name>
<accession>A0A9Q0D3V4</accession>